<dbReference type="STRING" id="408657.SAMN04487995_2873"/>
<dbReference type="AlphaFoldDB" id="A0A1H6VDE9"/>
<organism evidence="1 2">
    <name type="scientific">Dyadobacter koreensis</name>
    <dbReference type="NCBI Taxonomy" id="408657"/>
    <lineage>
        <taxon>Bacteria</taxon>
        <taxon>Pseudomonadati</taxon>
        <taxon>Bacteroidota</taxon>
        <taxon>Cytophagia</taxon>
        <taxon>Cytophagales</taxon>
        <taxon>Spirosomataceae</taxon>
        <taxon>Dyadobacter</taxon>
    </lineage>
</organism>
<dbReference type="OrthoDB" id="658622at2"/>
<accession>A0A1H6VDE9</accession>
<reference evidence="1 2" key="1">
    <citation type="submission" date="2016-10" db="EMBL/GenBank/DDBJ databases">
        <authorList>
            <person name="de Groot N.N."/>
        </authorList>
    </citation>
    <scope>NUCLEOTIDE SEQUENCE [LARGE SCALE GENOMIC DNA]</scope>
    <source>
        <strain evidence="1 2">DSM 19938</strain>
    </source>
</reference>
<dbReference type="Gene3D" id="3.30.420.260">
    <property type="match status" value="1"/>
</dbReference>
<dbReference type="RefSeq" id="WP_090335861.1">
    <property type="nucleotide sequence ID" value="NZ_FNXY01000004.1"/>
</dbReference>
<evidence type="ECO:0000313" key="1">
    <source>
        <dbReference type="EMBL" id="SEI98312.1"/>
    </source>
</evidence>
<gene>
    <name evidence="1" type="ORF">SAMN04487995_2873</name>
</gene>
<dbReference type="Pfam" id="PF12864">
    <property type="entry name" value="DUF3822"/>
    <property type="match status" value="1"/>
</dbReference>
<evidence type="ECO:0008006" key="3">
    <source>
        <dbReference type="Google" id="ProtNLM"/>
    </source>
</evidence>
<dbReference type="EMBL" id="FNXY01000004">
    <property type="protein sequence ID" value="SEI98312.1"/>
    <property type="molecule type" value="Genomic_DNA"/>
</dbReference>
<keyword evidence="2" id="KW-1185">Reference proteome</keyword>
<sequence>MAQIENQAIEVIPTLLVGDNSFDADAIPFCTLCIEVDERRIRFCIVRDEKMECIWLEDYNFDVVLTQDEVFERLKKIFTGHLLWSSNHWKNVRVAINSHAFSLIPTLIFEKDSAPSYLEFALGHPVDKEERVLYHEIPLVHANNVFSIPKVWYDWMATHFESSDIAFYHLTSPLIIGALVSHAEHQELKMVSIYLEKGYFTLIITESQQLILCNRFKYSQPQELAYIVLFALNELNYLPEEMKVLCYGEVSPSSESFQELNKFFPNIEIGSGPTTLRYSTHCGDIPGHRYFGLFNTYLVSS</sequence>
<dbReference type="CDD" id="cd24013">
    <property type="entry name" value="ASKHA_ATPase_BT3980-like"/>
    <property type="match status" value="1"/>
</dbReference>
<evidence type="ECO:0000313" key="2">
    <source>
        <dbReference type="Proteomes" id="UP000199532"/>
    </source>
</evidence>
<dbReference type="InterPro" id="IPR024213">
    <property type="entry name" value="DUF3822"/>
</dbReference>
<dbReference type="Proteomes" id="UP000199532">
    <property type="component" value="Unassembled WGS sequence"/>
</dbReference>
<name>A0A1H6VDE9_9BACT</name>
<dbReference type="Gene3D" id="3.30.420.250">
    <property type="match status" value="1"/>
</dbReference>
<proteinExistence type="predicted"/>
<protein>
    <recommendedName>
        <fullName evidence="3">DUF3822 family protein</fullName>
    </recommendedName>
</protein>